<evidence type="ECO:0000256" key="1">
    <source>
        <dbReference type="ARBA" id="ARBA00004571"/>
    </source>
</evidence>
<evidence type="ECO:0000256" key="2">
    <source>
        <dbReference type="ARBA" id="ARBA00022448"/>
    </source>
</evidence>
<dbReference type="NCBIfam" id="TIGR04057">
    <property type="entry name" value="SusC_RagA_signa"/>
    <property type="match status" value="1"/>
</dbReference>
<sequence>MLLLMAFIPYCVWAQQKEISGTIKDSAGVPIPDVTIQIQNGKSLGVTDDQGFFRLSVQEGTTIIFSSVSFQNETLKVGAQNSYNITMQSKKGDLNEVVVVGYGAQKKVNMTGAVSTIGAKQIANRPVTNISSALGGMATGVSVAQTSGRPGSDGATIRIRGIGTLNNAGALIVIDGIIGTMDAVNPNDVASISILKDAAAASIYGAQAANGVILITTKKGTVGKPKFTYTGIFSQARPNSTPKFVTDYARYMQLFNEGATNIGQSAPYPQSDIDTWNAAKSDPNQVNAYGYPNYVVYPNTDWGSEIFERNLIQNHNFQVLGGSENISYNLSARYMGNPGIVKNAGQNRYEMRANVEAKVSNFLTLGTQTFASTETFGKSAIDNLFNFLRQTNPGIYPMYDGIFGAPTSTVESPGLNNLLVYLYGSGGSNQVTRLNSTLYATIHFLKNLSLTSRFNYQLRQQETTDFSNPISRYSFNTNTILVQAAPAVSLSTSQGFNKDYAYTFDNVLRYNNSWMKHNLSAMVGYNEYYYNYYTFSATKTGLIDASITNIGTATTMTSIGGNKYDRSMRSFFGRINYNYDEKYLFEANFRRDASSRFGTNNKWGTFPSFSAGWRISEESFFQNLKNTFQDVKLRGSWGKLGNERMVDANGNETYYDWQANYSGYNYTFGGTQVVGLASSKIANPDLKWESTTQTDIGLEFSTFQRRLSVELDVYNKTTSGILSTIPLPLTAGNISAPTVNGPQVKNKGIEITLNWRGNFGEVNYTVGGNFAYNYNRVSKYKGKLVEGWSDVNGTQVYNSNIGSVASSASSNTPIVEDHLINEYYLRQIYKGNGSYKNADGSVNKNGGPKDGMIRTAEDYQWVQDMKTAGYSFSPVNNVGASQLYYGDFIFADLNNDGIYGNTYDREFTGTSNVPKYVFGFNANFNWKGFDFSMIWQGAAGMQYYWNAEGYDNSIVRLTNQVASRIADDHYYNNLSDASDPRNNLNGHFPRLKLGGDAINNTASNFWLYKADYLKLKNAQIGYTLPSEWMTKLHVSNCRIFFSGENLITITPWKGIDPELGANIGYPTMRQFALGINLGL</sequence>
<evidence type="ECO:0000256" key="8">
    <source>
        <dbReference type="PROSITE-ProRule" id="PRU01360"/>
    </source>
</evidence>
<dbReference type="Pfam" id="PF07715">
    <property type="entry name" value="Plug"/>
    <property type="match status" value="1"/>
</dbReference>
<keyword evidence="12" id="KW-0675">Receptor</keyword>
<evidence type="ECO:0000256" key="9">
    <source>
        <dbReference type="RuleBase" id="RU003357"/>
    </source>
</evidence>
<dbReference type="GO" id="GO:0009279">
    <property type="term" value="C:cell outer membrane"/>
    <property type="evidence" value="ECO:0007669"/>
    <property type="project" value="UniProtKB-SubCell"/>
</dbReference>
<name>A0A2W5F8T9_9SPHI</name>
<dbReference type="InterPro" id="IPR012910">
    <property type="entry name" value="Plug_dom"/>
</dbReference>
<evidence type="ECO:0000313" key="13">
    <source>
        <dbReference type="Proteomes" id="UP000249645"/>
    </source>
</evidence>
<feature type="domain" description="TonB-dependent receptor-like beta-barrel" evidence="10">
    <location>
        <begin position="412"/>
        <end position="796"/>
    </location>
</feature>
<organism evidence="12 13">
    <name type="scientific">Pseudopedobacter saltans</name>
    <dbReference type="NCBI Taxonomy" id="151895"/>
    <lineage>
        <taxon>Bacteria</taxon>
        <taxon>Pseudomonadati</taxon>
        <taxon>Bacteroidota</taxon>
        <taxon>Sphingobacteriia</taxon>
        <taxon>Sphingobacteriales</taxon>
        <taxon>Sphingobacteriaceae</taxon>
        <taxon>Pseudopedobacter</taxon>
    </lineage>
</organism>
<dbReference type="NCBIfam" id="TIGR04056">
    <property type="entry name" value="OMP_RagA_SusC"/>
    <property type="match status" value="1"/>
</dbReference>
<dbReference type="Gene3D" id="2.40.170.20">
    <property type="entry name" value="TonB-dependent receptor, beta-barrel domain"/>
    <property type="match status" value="1"/>
</dbReference>
<evidence type="ECO:0000256" key="3">
    <source>
        <dbReference type="ARBA" id="ARBA00022452"/>
    </source>
</evidence>
<keyword evidence="5 9" id="KW-0798">TonB box</keyword>
<dbReference type="InterPro" id="IPR008969">
    <property type="entry name" value="CarboxyPept-like_regulatory"/>
</dbReference>
<keyword evidence="7 8" id="KW-0998">Cell outer membrane</keyword>
<reference evidence="12 13" key="1">
    <citation type="submission" date="2017-11" db="EMBL/GenBank/DDBJ databases">
        <title>Infants hospitalized years apart are colonized by the same room-sourced microbial strains.</title>
        <authorList>
            <person name="Brooks B."/>
            <person name="Olm M.R."/>
            <person name="Firek B.A."/>
            <person name="Baker R."/>
            <person name="Thomas B.C."/>
            <person name="Morowitz M.J."/>
            <person name="Banfield J.F."/>
        </authorList>
    </citation>
    <scope>NUCLEOTIDE SEQUENCE [LARGE SCALE GENOMIC DNA]</scope>
    <source>
        <strain evidence="12">S2_009_000_R2_76</strain>
    </source>
</reference>
<protein>
    <submittedName>
        <fullName evidence="12">TonB-dependent receptor</fullName>
    </submittedName>
</protein>
<dbReference type="PROSITE" id="PS52016">
    <property type="entry name" value="TONB_DEPENDENT_REC_3"/>
    <property type="match status" value="1"/>
</dbReference>
<dbReference type="InterPro" id="IPR023997">
    <property type="entry name" value="TonB-dep_OMP_SusC/RagA_CS"/>
</dbReference>
<evidence type="ECO:0000256" key="4">
    <source>
        <dbReference type="ARBA" id="ARBA00022692"/>
    </source>
</evidence>
<keyword evidence="2 8" id="KW-0813">Transport</keyword>
<dbReference type="SUPFAM" id="SSF56935">
    <property type="entry name" value="Porins"/>
    <property type="match status" value="1"/>
</dbReference>
<dbReference type="AlphaFoldDB" id="A0A2W5F8T9"/>
<dbReference type="FunFam" id="2.170.130.10:FF:000003">
    <property type="entry name" value="SusC/RagA family TonB-linked outer membrane protein"/>
    <property type="match status" value="1"/>
</dbReference>
<accession>A0A2W5F8T9</accession>
<keyword evidence="3 8" id="KW-1134">Transmembrane beta strand</keyword>
<dbReference type="Gene3D" id="2.60.40.1120">
    <property type="entry name" value="Carboxypeptidase-like, regulatory domain"/>
    <property type="match status" value="1"/>
</dbReference>
<dbReference type="InterPro" id="IPR023996">
    <property type="entry name" value="TonB-dep_OMP_SusC/RagA"/>
</dbReference>
<dbReference type="InterPro" id="IPR000531">
    <property type="entry name" value="Beta-barrel_TonB"/>
</dbReference>
<gene>
    <name evidence="12" type="ORF">DI598_03645</name>
</gene>
<dbReference type="InterPro" id="IPR039426">
    <property type="entry name" value="TonB-dep_rcpt-like"/>
</dbReference>
<dbReference type="Gene3D" id="2.170.130.10">
    <property type="entry name" value="TonB-dependent receptor, plug domain"/>
    <property type="match status" value="1"/>
</dbReference>
<evidence type="ECO:0000259" key="11">
    <source>
        <dbReference type="Pfam" id="PF07715"/>
    </source>
</evidence>
<keyword evidence="6 8" id="KW-0472">Membrane</keyword>
<comment type="caution">
    <text evidence="12">The sequence shown here is derived from an EMBL/GenBank/DDBJ whole genome shotgun (WGS) entry which is preliminary data.</text>
</comment>
<dbReference type="SUPFAM" id="SSF49464">
    <property type="entry name" value="Carboxypeptidase regulatory domain-like"/>
    <property type="match status" value="1"/>
</dbReference>
<evidence type="ECO:0000313" key="12">
    <source>
        <dbReference type="EMBL" id="PZP51273.1"/>
    </source>
</evidence>
<dbReference type="InterPro" id="IPR036942">
    <property type="entry name" value="Beta-barrel_TonB_sf"/>
</dbReference>
<comment type="similarity">
    <text evidence="8 9">Belongs to the TonB-dependent receptor family.</text>
</comment>
<proteinExistence type="inferred from homology"/>
<dbReference type="InterPro" id="IPR037066">
    <property type="entry name" value="Plug_dom_sf"/>
</dbReference>
<dbReference type="Pfam" id="PF13715">
    <property type="entry name" value="CarbopepD_reg_2"/>
    <property type="match status" value="1"/>
</dbReference>
<comment type="subcellular location">
    <subcellularLocation>
        <location evidence="1 8">Cell outer membrane</location>
        <topology evidence="1 8">Multi-pass membrane protein</topology>
    </subcellularLocation>
</comment>
<evidence type="ECO:0000256" key="7">
    <source>
        <dbReference type="ARBA" id="ARBA00023237"/>
    </source>
</evidence>
<keyword evidence="4 8" id="KW-0812">Transmembrane</keyword>
<evidence type="ECO:0000256" key="5">
    <source>
        <dbReference type="ARBA" id="ARBA00023077"/>
    </source>
</evidence>
<dbReference type="EMBL" id="QFOI01000036">
    <property type="protein sequence ID" value="PZP51273.1"/>
    <property type="molecule type" value="Genomic_DNA"/>
</dbReference>
<evidence type="ECO:0000259" key="10">
    <source>
        <dbReference type="Pfam" id="PF00593"/>
    </source>
</evidence>
<dbReference type="Proteomes" id="UP000249645">
    <property type="component" value="Unassembled WGS sequence"/>
</dbReference>
<dbReference type="Pfam" id="PF00593">
    <property type="entry name" value="TonB_dep_Rec_b-barrel"/>
    <property type="match status" value="1"/>
</dbReference>
<feature type="domain" description="TonB-dependent receptor plug" evidence="11">
    <location>
        <begin position="107"/>
        <end position="212"/>
    </location>
</feature>
<evidence type="ECO:0000256" key="6">
    <source>
        <dbReference type="ARBA" id="ARBA00023136"/>
    </source>
</evidence>